<evidence type="ECO:0000256" key="2">
    <source>
        <dbReference type="ARBA" id="ARBA00022729"/>
    </source>
</evidence>
<dbReference type="EMBL" id="CVRI01000063">
    <property type="protein sequence ID" value="CRL04742.1"/>
    <property type="molecule type" value="Genomic_DNA"/>
</dbReference>
<name>A0A1J1IZZ4_9DIPT</name>
<evidence type="ECO:0000256" key="3">
    <source>
        <dbReference type="ARBA" id="ARBA00022737"/>
    </source>
</evidence>
<dbReference type="FunFam" id="3.80.10.10:FF:001164">
    <property type="entry name" value="GH01279p"/>
    <property type="match status" value="1"/>
</dbReference>
<keyword evidence="2" id="KW-0732">Signal</keyword>
<dbReference type="OrthoDB" id="10027416at2759"/>
<keyword evidence="4" id="KW-1133">Transmembrane helix</keyword>
<dbReference type="SUPFAM" id="SSF52058">
    <property type="entry name" value="L domain-like"/>
    <property type="match status" value="3"/>
</dbReference>
<dbReference type="PANTHER" id="PTHR24373:SF387">
    <property type="entry name" value="LEUCINE-RICH REPEATS AND IMMUNOGLOBULIN-LIKE DOMAINS PROTEIN SMA-10"/>
    <property type="match status" value="1"/>
</dbReference>
<organism evidence="6 7">
    <name type="scientific">Clunio marinus</name>
    <dbReference type="NCBI Taxonomy" id="568069"/>
    <lineage>
        <taxon>Eukaryota</taxon>
        <taxon>Metazoa</taxon>
        <taxon>Ecdysozoa</taxon>
        <taxon>Arthropoda</taxon>
        <taxon>Hexapoda</taxon>
        <taxon>Insecta</taxon>
        <taxon>Pterygota</taxon>
        <taxon>Neoptera</taxon>
        <taxon>Endopterygota</taxon>
        <taxon>Diptera</taxon>
        <taxon>Nematocera</taxon>
        <taxon>Chironomoidea</taxon>
        <taxon>Chironomidae</taxon>
        <taxon>Clunio</taxon>
    </lineage>
</organism>
<dbReference type="InterPro" id="IPR036116">
    <property type="entry name" value="FN3_sf"/>
</dbReference>
<dbReference type="InterPro" id="IPR050328">
    <property type="entry name" value="Dev_Immune_Receptor"/>
</dbReference>
<proteinExistence type="predicted"/>
<dbReference type="Proteomes" id="UP000183832">
    <property type="component" value="Unassembled WGS sequence"/>
</dbReference>
<dbReference type="STRING" id="568069.A0A1J1IZZ4"/>
<dbReference type="InterPro" id="IPR003591">
    <property type="entry name" value="Leu-rich_rpt_typical-subtyp"/>
</dbReference>
<evidence type="ECO:0000259" key="5">
    <source>
        <dbReference type="PROSITE" id="PS50853"/>
    </source>
</evidence>
<keyword evidence="1" id="KW-0433">Leucine-rich repeat</keyword>
<dbReference type="Pfam" id="PF13855">
    <property type="entry name" value="LRR_8"/>
    <property type="match status" value="8"/>
</dbReference>
<dbReference type="InterPro" id="IPR003961">
    <property type="entry name" value="FN3_dom"/>
</dbReference>
<keyword evidence="4" id="KW-0472">Membrane</keyword>
<dbReference type="SMART" id="SM00369">
    <property type="entry name" value="LRR_TYP"/>
    <property type="match status" value="31"/>
</dbReference>
<dbReference type="PROSITE" id="PS50853">
    <property type="entry name" value="FN3"/>
    <property type="match status" value="1"/>
</dbReference>
<dbReference type="GO" id="GO:0005615">
    <property type="term" value="C:extracellular space"/>
    <property type="evidence" value="ECO:0007669"/>
    <property type="project" value="TreeGrafter"/>
</dbReference>
<keyword evidence="7" id="KW-1185">Reference proteome</keyword>
<feature type="transmembrane region" description="Helical" evidence="4">
    <location>
        <begin position="1235"/>
        <end position="1260"/>
    </location>
</feature>
<gene>
    <name evidence="6" type="primary">similar to Chaoptin</name>
    <name evidence="6" type="ORF">CLUMA_CG017802</name>
</gene>
<dbReference type="SMART" id="SM00365">
    <property type="entry name" value="LRR_SD22"/>
    <property type="match status" value="12"/>
</dbReference>
<keyword evidence="4" id="KW-0812">Transmembrane</keyword>
<accession>A0A1J1IZZ4</accession>
<dbReference type="InterPro" id="IPR013783">
    <property type="entry name" value="Ig-like_fold"/>
</dbReference>
<dbReference type="SUPFAM" id="SSF52047">
    <property type="entry name" value="RNI-like"/>
    <property type="match status" value="1"/>
</dbReference>
<reference evidence="6 7" key="1">
    <citation type="submission" date="2015-04" db="EMBL/GenBank/DDBJ databases">
        <authorList>
            <person name="Syromyatnikov M.Y."/>
            <person name="Popov V.N."/>
        </authorList>
    </citation>
    <scope>NUCLEOTIDE SEQUENCE [LARGE SCALE GENOMIC DNA]</scope>
</reference>
<dbReference type="PANTHER" id="PTHR24373">
    <property type="entry name" value="SLIT RELATED LEUCINE-RICH REPEAT NEURONAL PROTEIN"/>
    <property type="match status" value="1"/>
</dbReference>
<protein>
    <submittedName>
        <fullName evidence="6">CLUMA_CG017802, isoform A</fullName>
    </submittedName>
</protein>
<dbReference type="InterPro" id="IPR032675">
    <property type="entry name" value="LRR_dom_sf"/>
</dbReference>
<dbReference type="InterPro" id="IPR001611">
    <property type="entry name" value="Leu-rich_rpt"/>
</dbReference>
<keyword evidence="3" id="KW-0677">Repeat</keyword>
<evidence type="ECO:0000313" key="6">
    <source>
        <dbReference type="EMBL" id="CRL04742.1"/>
    </source>
</evidence>
<dbReference type="InterPro" id="IPR026906">
    <property type="entry name" value="LRR_5"/>
</dbReference>
<feature type="domain" description="Fibronectin type-III" evidence="5">
    <location>
        <begin position="1081"/>
        <end position="1183"/>
    </location>
</feature>
<dbReference type="SUPFAM" id="SSF49265">
    <property type="entry name" value="Fibronectin type III"/>
    <property type="match status" value="1"/>
</dbReference>
<dbReference type="SMART" id="SM00364">
    <property type="entry name" value="LRR_BAC"/>
    <property type="match status" value="8"/>
</dbReference>
<dbReference type="PROSITE" id="PS51450">
    <property type="entry name" value="LRR"/>
    <property type="match status" value="8"/>
</dbReference>
<dbReference type="Gene3D" id="3.80.10.10">
    <property type="entry name" value="Ribonuclease Inhibitor"/>
    <property type="match status" value="5"/>
</dbReference>
<sequence length="1379" mass="158317">MENVNKADDNPFVECPAISENSACPCYKFEDGLFLECPGVTSLLLKTNLQHIQSPIQSLSIYDFDRTITTLTSDLFSSSSESGLHIKHLQFSNSNLQTLKENSLVNLKESLESLSIVNGKLGNVPTKALSQLQKLIVLDFEANEIAELYDNSFYGIHLVKLHLKGNAIEDLPEMTFSGLEESLAEIDLSENKLTSFPIVPLIKMENLRIASTCFFSLRELQSLDISHNDIIEVDPLIFEFNKHLRIIDMSHNHIHYISGVFSNLPELEEVLLSENNILELGNNCFSNSSSIKVIYLENNSIQRLDFYVFHSLGNLDQLYLSNNYIKKLPSTIFEYNRKLTSLTLDNNLLKVLDDSVFSNLINLREIRLKDNLIERIDNRLFANSRNLMELYLQNNRIKTIETEAFRQCHRLKYVDIRHNELVDVENIFNTNSSLLSVQLNSNLIKFINHKIFNNQFNVQVLSLENNLIKKLEKALFTNLLHIERLYLKNNSIYQIPDNAFDKMLTLKHLDLSINELMTVNQNLFAKLVRLEELHLSQNLIHSIESNSFEKLKNLKTLDLSENNIHSLHKDLFVDPLPSLYYLNLRRTNLSKIEPSVFKGLTNLNELNLDENFLHSWDIRQIDIPSLRVMRISSNNFSVSAIKENMFDKLPSLQTLIMVDCGITQLPDTLFVRNTNLVRIDLSRNQLRVINRNLFSRLNVFKELNLNKNVINDFPHMALSNISTLEILSLANNAINYIDFFKLNGLPNLRQLDLSENLITSISGFNTAHLPHLDMIDLSGNSLFSLPSNFFQHSISLQRIDLAFNRFMQIPSTALSKNSLARLAWLNLTGNPLEKIYAGGIQDEKYPYLTELHIRQTNLSILTSKDFEMFPALQNLYLTQNHINRISPGAFITLSTLQILDLSQNVIEMLPKERLQGLYQLTKLNVSNNNLRDLEEFSQDLGLLKSIDLSYNQLNIINKETFSYLLSLRELHLTANRLTTIPMDSFRTLRKLELLDIQRNNFDSLPLKALRPLETHLKHLRISGNPIHCSCESQELWEWLHDHLKWKLLDEVTGKSQLNCNQPETLKGKDFLKMEPQDFCDAPLIMKLAIQDIQPYSVLVSWQSREHSGLNGYQVIYHSLEVPDEVRSMYLNRSSNSARLIALASNTLYLICVLGVGNWLTYQNDFNNSDSTSHNLIATITNAQNEVYPEAIKGLLTESMTSRCTQVRTLYALSSIMEMDSLSSNGFFHSLVTRRLGLIVGCCLGIFVFIILIAVLGWLKVKKRRIEQAKRQQMPQEFLSYRSYAVAQEEQSRELNHYNNNAALTHHMTKEHAKDNLSNMSNCQHHHMHNSHGHPNYISGTVMGTTTVPIGQPNPYMPLVMPIGKSNKEDKIFFFISKIN</sequence>
<dbReference type="GO" id="GO:0031012">
    <property type="term" value="C:extracellular matrix"/>
    <property type="evidence" value="ECO:0007669"/>
    <property type="project" value="TreeGrafter"/>
</dbReference>
<evidence type="ECO:0000256" key="1">
    <source>
        <dbReference type="ARBA" id="ARBA00022614"/>
    </source>
</evidence>
<dbReference type="Pfam" id="PF13306">
    <property type="entry name" value="LRR_5"/>
    <property type="match status" value="1"/>
</dbReference>
<dbReference type="Gene3D" id="2.60.40.10">
    <property type="entry name" value="Immunoglobulins"/>
    <property type="match status" value="1"/>
</dbReference>
<evidence type="ECO:0000256" key="4">
    <source>
        <dbReference type="SAM" id="Phobius"/>
    </source>
</evidence>
<evidence type="ECO:0000313" key="7">
    <source>
        <dbReference type="Proteomes" id="UP000183832"/>
    </source>
</evidence>